<protein>
    <submittedName>
        <fullName evidence="1">FAD-dependent oxidoreductase</fullName>
    </submittedName>
</protein>
<dbReference type="Proteomes" id="UP001589627">
    <property type="component" value="Unassembled WGS sequence"/>
</dbReference>
<evidence type="ECO:0000313" key="1">
    <source>
        <dbReference type="EMBL" id="MFB9835740.1"/>
    </source>
</evidence>
<dbReference type="PRINTS" id="PR00419">
    <property type="entry name" value="ADXRDTASE"/>
</dbReference>
<dbReference type="InterPro" id="IPR036188">
    <property type="entry name" value="FAD/NAD-bd_sf"/>
</dbReference>
<name>A0ABV5YL05_9ACTN</name>
<dbReference type="RefSeq" id="WP_378207820.1">
    <property type="nucleotide sequence ID" value="NZ_JBHLZP010000224.1"/>
</dbReference>
<dbReference type="PANTHER" id="PTHR10668">
    <property type="entry name" value="PHYTOENE DEHYDROGENASE"/>
    <property type="match status" value="1"/>
</dbReference>
<comment type="caution">
    <text evidence="1">The sequence shown here is derived from an EMBL/GenBank/DDBJ whole genome shotgun (WGS) entry which is preliminary data.</text>
</comment>
<sequence length="76" mass="7455">MADVDAVVVGAGPNGLTAAVTLARAGLAVHVYEAEPTAGGGARTAELTLPGFRHDVCSAVHPLGAGSPALRALPLE</sequence>
<proteinExistence type="predicted"/>
<dbReference type="SUPFAM" id="SSF51905">
    <property type="entry name" value="FAD/NAD(P)-binding domain"/>
    <property type="match status" value="1"/>
</dbReference>
<keyword evidence="2" id="KW-1185">Reference proteome</keyword>
<organism evidence="1 2">
    <name type="scientific">Actinoallomurus acaciae</name>
    <dbReference type="NCBI Taxonomy" id="502577"/>
    <lineage>
        <taxon>Bacteria</taxon>
        <taxon>Bacillati</taxon>
        <taxon>Actinomycetota</taxon>
        <taxon>Actinomycetes</taxon>
        <taxon>Streptosporangiales</taxon>
        <taxon>Thermomonosporaceae</taxon>
        <taxon>Actinoallomurus</taxon>
    </lineage>
</organism>
<reference evidence="1 2" key="1">
    <citation type="submission" date="2024-09" db="EMBL/GenBank/DDBJ databases">
        <authorList>
            <person name="Sun Q."/>
            <person name="Mori K."/>
        </authorList>
    </citation>
    <scope>NUCLEOTIDE SEQUENCE [LARGE SCALE GENOMIC DNA]</scope>
    <source>
        <strain evidence="1 2">TBRC 0563</strain>
    </source>
</reference>
<dbReference type="EMBL" id="JBHLZP010000224">
    <property type="protein sequence ID" value="MFB9835740.1"/>
    <property type="molecule type" value="Genomic_DNA"/>
</dbReference>
<feature type="non-terminal residue" evidence="1">
    <location>
        <position position="76"/>
    </location>
</feature>
<evidence type="ECO:0000313" key="2">
    <source>
        <dbReference type="Proteomes" id="UP001589627"/>
    </source>
</evidence>
<dbReference type="PANTHER" id="PTHR10668:SF105">
    <property type="entry name" value="DEHYDROGENASE-RELATED"/>
    <property type="match status" value="1"/>
</dbReference>
<dbReference type="Pfam" id="PF13450">
    <property type="entry name" value="NAD_binding_8"/>
    <property type="match status" value="1"/>
</dbReference>
<dbReference type="Gene3D" id="3.50.50.60">
    <property type="entry name" value="FAD/NAD(P)-binding domain"/>
    <property type="match status" value="1"/>
</dbReference>
<gene>
    <name evidence="1" type="ORF">ACFFNX_26515</name>
</gene>
<accession>A0ABV5YL05</accession>